<keyword evidence="13" id="KW-1185">Reference proteome</keyword>
<keyword evidence="4 7" id="KW-0560">Oxidoreductase</keyword>
<feature type="binding site" evidence="10">
    <location>
        <position position="336"/>
    </location>
    <ligand>
        <name>NAD(+)</name>
        <dbReference type="ChEBI" id="CHEBI:57540"/>
    </ligand>
</feature>
<gene>
    <name evidence="12" type="ORF">LMTR13_08410</name>
</gene>
<evidence type="ECO:0000313" key="13">
    <source>
        <dbReference type="Proteomes" id="UP000092839"/>
    </source>
</evidence>
<dbReference type="AlphaFoldDB" id="A0A1B1UBS8"/>
<evidence type="ECO:0000256" key="3">
    <source>
        <dbReference type="ARBA" id="ARBA00012954"/>
    </source>
</evidence>
<dbReference type="KEGG" id="bic:LMTR13_08410"/>
<protein>
    <recommendedName>
        <fullName evidence="3 7">UDP-glucose 6-dehydrogenase</fullName>
        <ecNumber evidence="3 7">1.1.1.22</ecNumber>
    </recommendedName>
</protein>
<feature type="binding site" evidence="10">
    <location>
        <position position="30"/>
    </location>
    <ligand>
        <name>NAD(+)</name>
        <dbReference type="ChEBI" id="CHEBI:57540"/>
    </ligand>
</feature>
<dbReference type="OrthoDB" id="9803238at2"/>
<dbReference type="PANTHER" id="PTHR43750">
    <property type="entry name" value="UDP-GLUCOSE 6-DEHYDROGENASE TUAD"/>
    <property type="match status" value="1"/>
</dbReference>
<feature type="active site" description="Nucleophile" evidence="8">
    <location>
        <position position="271"/>
    </location>
</feature>
<dbReference type="RefSeq" id="WP_065727479.1">
    <property type="nucleotide sequence ID" value="NZ_CP016428.1"/>
</dbReference>
<reference evidence="12 13" key="1">
    <citation type="submission" date="2016-07" db="EMBL/GenBank/DDBJ databases">
        <title>Complete genome sequence of Bradyrhizobium icense LMTR 13T, a potential inoculant strain isolated from lima bean (Phaseolus lunatus) in Peru.</title>
        <authorList>
            <person name="Ormeno-Orrillo E."/>
            <person name="Duran D."/>
            <person name="Rogel M.A."/>
            <person name="Rey L."/>
            <person name="Imperial J."/>
            <person name="Ruiz-Argueso T."/>
            <person name="Martinez-Romero E."/>
        </authorList>
    </citation>
    <scope>NUCLEOTIDE SEQUENCE [LARGE SCALE GENOMIC DNA]</scope>
    <source>
        <strain evidence="12 13">LMTR 13</strain>
    </source>
</reference>
<feature type="binding site" evidence="10">
    <location>
        <position position="86"/>
    </location>
    <ligand>
        <name>NAD(+)</name>
        <dbReference type="ChEBI" id="CHEBI:57540"/>
    </ligand>
</feature>
<proteinExistence type="inferred from homology"/>
<feature type="binding site" evidence="10">
    <location>
        <position position="164"/>
    </location>
    <ligand>
        <name>NAD(+)</name>
        <dbReference type="ChEBI" id="CHEBI:57540"/>
    </ligand>
</feature>
<dbReference type="Gene3D" id="1.20.5.170">
    <property type="match status" value="1"/>
</dbReference>
<comment type="pathway">
    <text evidence="1">Nucleotide-sugar biosynthesis; UDP-alpha-D-glucuronate biosynthesis; UDP-alpha-D-glucuronate from UDP-alpha-D-glucose: step 1/1.</text>
</comment>
<comment type="similarity">
    <text evidence="2 7">Belongs to the UDP-glucose/GDP-mannose dehydrogenase family.</text>
</comment>
<dbReference type="PANTHER" id="PTHR43750:SF1">
    <property type="entry name" value="GDP-MANNOSE 6-DEHYDROGENASE"/>
    <property type="match status" value="1"/>
</dbReference>
<feature type="binding site" evidence="9">
    <location>
        <position position="268"/>
    </location>
    <ligand>
        <name>substrate</name>
    </ligand>
</feature>
<dbReference type="GO" id="GO:0051287">
    <property type="term" value="F:NAD binding"/>
    <property type="evidence" value="ECO:0007669"/>
    <property type="project" value="InterPro"/>
</dbReference>
<evidence type="ECO:0000256" key="5">
    <source>
        <dbReference type="ARBA" id="ARBA00023027"/>
    </source>
</evidence>
<evidence type="ECO:0000256" key="10">
    <source>
        <dbReference type="PIRSR" id="PIRSR500134-3"/>
    </source>
</evidence>
<dbReference type="STRING" id="1274631.LMTR13_08410"/>
<dbReference type="EMBL" id="CP016428">
    <property type="protein sequence ID" value="ANW00193.1"/>
    <property type="molecule type" value="Genomic_DNA"/>
</dbReference>
<dbReference type="InterPro" id="IPR001732">
    <property type="entry name" value="UDP-Glc/GDP-Man_DH_N"/>
</dbReference>
<sequence>MKIVVCGLGYVGVTVAACMLRKGATVVGVDVNSQKVEIANAGRSPVKEAGIHEIFARARAESRLTAATTLGSALADADVVVACVGTPSCGDGSLELSYVSSVAEEIGMAVRHRSSQCRPLLCLFRSTMLPGTMDAVVVPKLSEAAGEPPGHRYEPVYNPEFMRESTAIADYFNPPKIVVGERFPGAAQELYGIYDGIDAPVFKVPFAVAEMVKYVDNYFHALKVSFANEIARLALAAAVNPQDVTRIFLSDTKLNVSSYYLRPGNAFGGSCLPKDVRALGAFGRKHGVNVPLLHSVIASNTAHKSFVARLVLARAPKGSRILQLGLTFKPDTDDLRESPLVELAATLLEEGYDLSLFEPDLKPEQLIGANLAFVRANLARLPGLLVTDFGRAAAKADLIVLGKAMPGIKLPTGKQVLNLYRL</sequence>
<feature type="binding site" evidence="9">
    <location>
        <begin position="161"/>
        <end position="164"/>
    </location>
    <ligand>
        <name>substrate</name>
    </ligand>
</feature>
<dbReference type="Gene3D" id="3.40.50.720">
    <property type="entry name" value="NAD(P)-binding Rossmann-like Domain"/>
    <property type="match status" value="2"/>
</dbReference>
<evidence type="ECO:0000256" key="8">
    <source>
        <dbReference type="PIRSR" id="PIRSR500134-1"/>
    </source>
</evidence>
<dbReference type="GO" id="GO:0006065">
    <property type="term" value="P:UDP-glucuronate biosynthetic process"/>
    <property type="evidence" value="ECO:0007669"/>
    <property type="project" value="UniProtKB-UniPathway"/>
</dbReference>
<evidence type="ECO:0000256" key="6">
    <source>
        <dbReference type="ARBA" id="ARBA00047473"/>
    </source>
</evidence>
<name>A0A1B1UBS8_9BRAD</name>
<dbReference type="SUPFAM" id="SSF52413">
    <property type="entry name" value="UDP-glucose/GDP-mannose dehydrogenase C-terminal domain"/>
    <property type="match status" value="1"/>
</dbReference>
<feature type="binding site" evidence="9">
    <location>
        <begin position="260"/>
        <end position="264"/>
    </location>
    <ligand>
        <name>substrate</name>
    </ligand>
</feature>
<dbReference type="Proteomes" id="UP000092839">
    <property type="component" value="Chromosome"/>
</dbReference>
<evidence type="ECO:0000256" key="4">
    <source>
        <dbReference type="ARBA" id="ARBA00023002"/>
    </source>
</evidence>
<dbReference type="InterPro" id="IPR017476">
    <property type="entry name" value="UDP-Glc/GDP-Man"/>
</dbReference>
<evidence type="ECO:0000259" key="11">
    <source>
        <dbReference type="SMART" id="SM00984"/>
    </source>
</evidence>
<keyword evidence="5 7" id="KW-0520">NAD</keyword>
<dbReference type="EC" id="1.1.1.22" evidence="3 7"/>
<evidence type="ECO:0000256" key="9">
    <source>
        <dbReference type="PIRSR" id="PIRSR500134-2"/>
    </source>
</evidence>
<dbReference type="UniPathway" id="UPA00038">
    <property type="reaction ID" value="UER00491"/>
</dbReference>
<feature type="binding site" evidence="10">
    <location>
        <position position="274"/>
    </location>
    <ligand>
        <name>NAD(+)</name>
        <dbReference type="ChEBI" id="CHEBI:57540"/>
    </ligand>
</feature>
<dbReference type="SUPFAM" id="SSF51735">
    <property type="entry name" value="NAD(P)-binding Rossmann-fold domains"/>
    <property type="match status" value="1"/>
</dbReference>
<dbReference type="PIRSF" id="PIRSF500134">
    <property type="entry name" value="UDPglc_DH_bac"/>
    <property type="match status" value="1"/>
</dbReference>
<dbReference type="InterPro" id="IPR036220">
    <property type="entry name" value="UDP-Glc/GDP-Man_DH_C_sf"/>
</dbReference>
<dbReference type="SUPFAM" id="SSF48179">
    <property type="entry name" value="6-phosphogluconate dehydrogenase C-terminal domain-like"/>
    <property type="match status" value="1"/>
</dbReference>
<dbReference type="GO" id="GO:0000271">
    <property type="term" value="P:polysaccharide biosynthetic process"/>
    <property type="evidence" value="ECO:0007669"/>
    <property type="project" value="InterPro"/>
</dbReference>
<comment type="catalytic activity">
    <reaction evidence="6 7">
        <text>UDP-alpha-D-glucose + 2 NAD(+) + H2O = UDP-alpha-D-glucuronate + 2 NADH + 3 H(+)</text>
        <dbReference type="Rhea" id="RHEA:23596"/>
        <dbReference type="ChEBI" id="CHEBI:15377"/>
        <dbReference type="ChEBI" id="CHEBI:15378"/>
        <dbReference type="ChEBI" id="CHEBI:57540"/>
        <dbReference type="ChEBI" id="CHEBI:57945"/>
        <dbReference type="ChEBI" id="CHEBI:58052"/>
        <dbReference type="ChEBI" id="CHEBI:58885"/>
        <dbReference type="EC" id="1.1.1.22"/>
    </reaction>
</comment>
<dbReference type="GO" id="GO:0003979">
    <property type="term" value="F:UDP-glucose 6-dehydrogenase activity"/>
    <property type="evidence" value="ECO:0007669"/>
    <property type="project" value="UniProtKB-EC"/>
</dbReference>
<dbReference type="PIRSF" id="PIRSF000124">
    <property type="entry name" value="UDPglc_GDPman_dh"/>
    <property type="match status" value="1"/>
</dbReference>
<feature type="binding site" evidence="10">
    <location>
        <position position="127"/>
    </location>
    <ligand>
        <name>NAD(+)</name>
        <dbReference type="ChEBI" id="CHEBI:57540"/>
    </ligand>
</feature>
<feature type="binding site" evidence="9">
    <location>
        <position position="213"/>
    </location>
    <ligand>
        <name>substrate</name>
    </ligand>
</feature>
<dbReference type="InterPro" id="IPR014026">
    <property type="entry name" value="UDP-Glc/GDP-Man_DH_dimer"/>
</dbReference>
<dbReference type="Pfam" id="PF03721">
    <property type="entry name" value="UDPG_MGDP_dh_N"/>
    <property type="match status" value="1"/>
</dbReference>
<feature type="binding site" evidence="10">
    <location>
        <position position="35"/>
    </location>
    <ligand>
        <name>NAD(+)</name>
        <dbReference type="ChEBI" id="CHEBI:57540"/>
    </ligand>
</feature>
<evidence type="ECO:0000313" key="12">
    <source>
        <dbReference type="EMBL" id="ANW00193.1"/>
    </source>
</evidence>
<dbReference type="Pfam" id="PF03720">
    <property type="entry name" value="UDPG_MGDP_dh_C"/>
    <property type="match status" value="1"/>
</dbReference>
<dbReference type="Pfam" id="PF00984">
    <property type="entry name" value="UDPG_MGDP_dh"/>
    <property type="match status" value="1"/>
</dbReference>
<dbReference type="InterPro" id="IPR028357">
    <property type="entry name" value="UDPglc_DH_bac"/>
</dbReference>
<dbReference type="InterPro" id="IPR036291">
    <property type="entry name" value="NAD(P)-bd_dom_sf"/>
</dbReference>
<dbReference type="SMART" id="SM00984">
    <property type="entry name" value="UDPG_MGDP_dh_C"/>
    <property type="match status" value="1"/>
</dbReference>
<accession>A0A1B1UBS8</accession>
<evidence type="ECO:0000256" key="1">
    <source>
        <dbReference type="ARBA" id="ARBA00004701"/>
    </source>
</evidence>
<feature type="binding site" evidence="9">
    <location>
        <position position="329"/>
    </location>
    <ligand>
        <name>substrate</name>
    </ligand>
</feature>
<dbReference type="InterPro" id="IPR014027">
    <property type="entry name" value="UDP-Glc/GDP-Man_DH_C"/>
</dbReference>
<dbReference type="NCBIfam" id="TIGR03026">
    <property type="entry name" value="NDP-sugDHase"/>
    <property type="match status" value="1"/>
</dbReference>
<dbReference type="PROSITE" id="PS51257">
    <property type="entry name" value="PROKAR_LIPOPROTEIN"/>
    <property type="match status" value="1"/>
</dbReference>
<dbReference type="InterPro" id="IPR008927">
    <property type="entry name" value="6-PGluconate_DH-like_C_sf"/>
</dbReference>
<evidence type="ECO:0000256" key="7">
    <source>
        <dbReference type="PIRNR" id="PIRNR000124"/>
    </source>
</evidence>
<organism evidence="12 13">
    <name type="scientific">Bradyrhizobium icense</name>
    <dbReference type="NCBI Taxonomy" id="1274631"/>
    <lineage>
        <taxon>Bacteria</taxon>
        <taxon>Pseudomonadati</taxon>
        <taxon>Pseudomonadota</taxon>
        <taxon>Alphaproteobacteria</taxon>
        <taxon>Hyphomicrobiales</taxon>
        <taxon>Nitrobacteraceae</taxon>
        <taxon>Bradyrhizobium</taxon>
    </lineage>
</organism>
<feature type="domain" description="UDP-glucose/GDP-mannose dehydrogenase C-terminal" evidence="11">
    <location>
        <begin position="322"/>
        <end position="422"/>
    </location>
</feature>
<evidence type="ECO:0000256" key="2">
    <source>
        <dbReference type="ARBA" id="ARBA00006601"/>
    </source>
</evidence>